<dbReference type="InParanoid" id="V4W034"/>
<dbReference type="OMA" id="YVICIST"/>
<organism evidence="3 4">
    <name type="scientific">Citrus clementina</name>
    <name type="common">Clementine</name>
    <name type="synonym">Citrus deliciosa x Citrus sinensis</name>
    <dbReference type="NCBI Taxonomy" id="85681"/>
    <lineage>
        <taxon>Eukaryota</taxon>
        <taxon>Viridiplantae</taxon>
        <taxon>Streptophyta</taxon>
        <taxon>Embryophyta</taxon>
        <taxon>Tracheophyta</taxon>
        <taxon>Spermatophyta</taxon>
        <taxon>Magnoliopsida</taxon>
        <taxon>eudicotyledons</taxon>
        <taxon>Gunneridae</taxon>
        <taxon>Pentapetalae</taxon>
        <taxon>rosids</taxon>
        <taxon>malvids</taxon>
        <taxon>Sapindales</taxon>
        <taxon>Rutaceae</taxon>
        <taxon>Aurantioideae</taxon>
        <taxon>Citrus</taxon>
    </lineage>
</organism>
<protein>
    <submittedName>
        <fullName evidence="3">Uncharacterized protein</fullName>
    </submittedName>
</protein>
<dbReference type="PANTHER" id="PTHR34268">
    <property type="entry name" value="OS01G0321850 PROTEIN"/>
    <property type="match status" value="1"/>
</dbReference>
<feature type="compositionally biased region" description="Basic and acidic residues" evidence="1">
    <location>
        <begin position="106"/>
        <end position="119"/>
    </location>
</feature>
<dbReference type="PANTHER" id="PTHR34268:SF19">
    <property type="entry name" value="TRANSMEMBRANE PROTEIN"/>
    <property type="match status" value="1"/>
</dbReference>
<feature type="transmembrane region" description="Helical" evidence="2">
    <location>
        <begin position="34"/>
        <end position="59"/>
    </location>
</feature>
<evidence type="ECO:0000256" key="2">
    <source>
        <dbReference type="SAM" id="Phobius"/>
    </source>
</evidence>
<keyword evidence="2" id="KW-0472">Membrane</keyword>
<dbReference type="AlphaFoldDB" id="V4W034"/>
<dbReference type="Proteomes" id="UP000030687">
    <property type="component" value="Unassembled WGS sequence"/>
</dbReference>
<dbReference type="Gramene" id="ESR59134">
    <property type="protein sequence ID" value="ESR59134"/>
    <property type="gene ID" value="CICLE_v10017204mg"/>
</dbReference>
<keyword evidence="2" id="KW-0812">Transmembrane</keyword>
<proteinExistence type="predicted"/>
<dbReference type="EMBL" id="KI536312">
    <property type="protein sequence ID" value="ESR59134.1"/>
    <property type="molecule type" value="Genomic_DNA"/>
</dbReference>
<reference evidence="3 4" key="1">
    <citation type="submission" date="2013-10" db="EMBL/GenBank/DDBJ databases">
        <authorList>
            <consortium name="International Citrus Genome Consortium"/>
            <person name="Jenkins J."/>
            <person name="Schmutz J."/>
            <person name="Prochnik S."/>
            <person name="Rokhsar D."/>
            <person name="Gmitter F."/>
            <person name="Ollitrault P."/>
            <person name="Machado M."/>
            <person name="Talon M."/>
            <person name="Wincker P."/>
            <person name="Jaillon O."/>
            <person name="Morgante M."/>
        </authorList>
    </citation>
    <scope>NUCLEOTIDE SEQUENCE</scope>
    <source>
        <strain evidence="4">cv. Clemenules</strain>
    </source>
</reference>
<dbReference type="STRING" id="85681.V4W034"/>
<accession>V4W034</accession>
<keyword evidence="4" id="KW-1185">Reference proteome</keyword>
<dbReference type="eggNOG" id="ENOG502S84Q">
    <property type="taxonomic scope" value="Eukaryota"/>
</dbReference>
<evidence type="ECO:0000313" key="4">
    <source>
        <dbReference type="Proteomes" id="UP000030687"/>
    </source>
</evidence>
<sequence length="119" mass="13389">MGMSNHLIPLRLHTTFLYIFSRKLMEPEMSLADALIKVAMFVLVQVLVYLILSNSSDIFSENKKKKMMKSSSFKTARSVSIRRMLAAISDLPSEAEVSSPSLRGSRLSDEFPISDDKES</sequence>
<gene>
    <name evidence="3" type="ORF">CICLE_v10017204mg</name>
</gene>
<name>V4W034_CITCL</name>
<dbReference type="KEGG" id="cic:CICLE_v10017204mg"/>
<evidence type="ECO:0000313" key="3">
    <source>
        <dbReference type="EMBL" id="ESR59134.1"/>
    </source>
</evidence>
<keyword evidence="2" id="KW-1133">Transmembrane helix</keyword>
<feature type="region of interest" description="Disordered" evidence="1">
    <location>
        <begin position="91"/>
        <end position="119"/>
    </location>
</feature>
<evidence type="ECO:0000256" key="1">
    <source>
        <dbReference type="SAM" id="MobiDB-lite"/>
    </source>
</evidence>